<dbReference type="GO" id="GO:0005524">
    <property type="term" value="F:ATP binding"/>
    <property type="evidence" value="ECO:0007669"/>
    <property type="project" value="InterPro"/>
</dbReference>
<keyword evidence="5 9" id="KW-1133">Transmembrane helix</keyword>
<evidence type="ECO:0000256" key="9">
    <source>
        <dbReference type="SAM" id="Phobius"/>
    </source>
</evidence>
<keyword evidence="7" id="KW-0175">Coiled coil</keyword>
<organism evidence="11 12">
    <name type="scientific">Planoprotostelium fungivorum</name>
    <dbReference type="NCBI Taxonomy" id="1890364"/>
    <lineage>
        <taxon>Eukaryota</taxon>
        <taxon>Amoebozoa</taxon>
        <taxon>Evosea</taxon>
        <taxon>Variosea</taxon>
        <taxon>Cavosteliida</taxon>
        <taxon>Cavosteliaceae</taxon>
        <taxon>Planoprotostelium</taxon>
    </lineage>
</organism>
<feature type="transmembrane region" description="Helical" evidence="9">
    <location>
        <begin position="960"/>
        <end position="978"/>
    </location>
</feature>
<keyword evidence="4 9" id="KW-0812">Transmembrane</keyword>
<gene>
    <name evidence="11" type="ORF">PROFUN_10383</name>
</gene>
<dbReference type="Proteomes" id="UP000241769">
    <property type="component" value="Unassembled WGS sequence"/>
</dbReference>
<accession>A0A2P6NEF3</accession>
<evidence type="ECO:0000256" key="6">
    <source>
        <dbReference type="ARBA" id="ARBA00023136"/>
    </source>
</evidence>
<dbReference type="Gene3D" id="1.20.1080.10">
    <property type="entry name" value="Glycerol uptake facilitator protein"/>
    <property type="match status" value="1"/>
</dbReference>
<evidence type="ECO:0000256" key="7">
    <source>
        <dbReference type="SAM" id="Coils"/>
    </source>
</evidence>
<feature type="transmembrane region" description="Helical" evidence="9">
    <location>
        <begin position="928"/>
        <end position="948"/>
    </location>
</feature>
<dbReference type="GO" id="GO:0008017">
    <property type="term" value="F:microtubule binding"/>
    <property type="evidence" value="ECO:0007669"/>
    <property type="project" value="InterPro"/>
</dbReference>
<comment type="similarity">
    <text evidence="2">Belongs to the MIP/aquaporin (TC 1.A.8) family.</text>
</comment>
<feature type="domain" description="Kinesin motor" evidence="10">
    <location>
        <begin position="39"/>
        <end position="385"/>
    </location>
</feature>
<dbReference type="Pfam" id="PF00230">
    <property type="entry name" value="MIP"/>
    <property type="match status" value="1"/>
</dbReference>
<dbReference type="GO" id="GO:0015254">
    <property type="term" value="F:glycerol channel activity"/>
    <property type="evidence" value="ECO:0007669"/>
    <property type="project" value="TreeGrafter"/>
</dbReference>
<dbReference type="GO" id="GO:0005886">
    <property type="term" value="C:plasma membrane"/>
    <property type="evidence" value="ECO:0007669"/>
    <property type="project" value="TreeGrafter"/>
</dbReference>
<dbReference type="InterPro" id="IPR027417">
    <property type="entry name" value="P-loop_NTPase"/>
</dbReference>
<evidence type="ECO:0000256" key="8">
    <source>
        <dbReference type="SAM" id="MobiDB-lite"/>
    </source>
</evidence>
<dbReference type="InterPro" id="IPR000425">
    <property type="entry name" value="MIP"/>
</dbReference>
<evidence type="ECO:0000256" key="1">
    <source>
        <dbReference type="ARBA" id="ARBA00004141"/>
    </source>
</evidence>
<proteinExistence type="inferred from homology"/>
<feature type="coiled-coil region" evidence="7">
    <location>
        <begin position="423"/>
        <end position="511"/>
    </location>
</feature>
<evidence type="ECO:0000313" key="12">
    <source>
        <dbReference type="Proteomes" id="UP000241769"/>
    </source>
</evidence>
<dbReference type="Gene3D" id="3.40.850.10">
    <property type="entry name" value="Kinesin motor domain"/>
    <property type="match status" value="1"/>
</dbReference>
<dbReference type="InterPro" id="IPR001752">
    <property type="entry name" value="Kinesin_motor_dom"/>
</dbReference>
<feature type="transmembrane region" description="Helical" evidence="9">
    <location>
        <begin position="874"/>
        <end position="893"/>
    </location>
</feature>
<evidence type="ECO:0000256" key="4">
    <source>
        <dbReference type="ARBA" id="ARBA00022692"/>
    </source>
</evidence>
<name>A0A2P6NEF3_9EUKA</name>
<dbReference type="SUPFAM" id="SSF81338">
    <property type="entry name" value="Aquaporin-like"/>
    <property type="match status" value="1"/>
</dbReference>
<protein>
    <recommendedName>
        <fullName evidence="10">Kinesin motor domain-containing protein</fullName>
    </recommendedName>
</protein>
<feature type="transmembrane region" description="Helical" evidence="9">
    <location>
        <begin position="786"/>
        <end position="807"/>
    </location>
</feature>
<evidence type="ECO:0000256" key="3">
    <source>
        <dbReference type="ARBA" id="ARBA00022448"/>
    </source>
</evidence>
<dbReference type="PANTHER" id="PTHR43829">
    <property type="entry name" value="AQUAPORIN OR AQUAGLYCEROPORIN RELATED"/>
    <property type="match status" value="1"/>
</dbReference>
<dbReference type="InterPro" id="IPR023271">
    <property type="entry name" value="Aquaporin-like"/>
</dbReference>
<dbReference type="PRINTS" id="PR00783">
    <property type="entry name" value="MINTRINSICP"/>
</dbReference>
<dbReference type="AlphaFoldDB" id="A0A2P6NEF3"/>
<feature type="region of interest" description="Disordered" evidence="8">
    <location>
        <begin position="577"/>
        <end position="606"/>
    </location>
</feature>
<dbReference type="InterPro" id="IPR036961">
    <property type="entry name" value="Kinesin_motor_dom_sf"/>
</dbReference>
<dbReference type="InterPro" id="IPR050363">
    <property type="entry name" value="MIP/Aquaporin"/>
</dbReference>
<evidence type="ECO:0000313" key="11">
    <source>
        <dbReference type="EMBL" id="PRP82311.1"/>
    </source>
</evidence>
<feature type="transmembrane region" description="Helical" evidence="9">
    <location>
        <begin position="827"/>
        <end position="846"/>
    </location>
</feature>
<feature type="transmembrane region" description="Helical" evidence="9">
    <location>
        <begin position="1005"/>
        <end position="1028"/>
    </location>
</feature>
<dbReference type="GO" id="GO:0007018">
    <property type="term" value="P:microtubule-based movement"/>
    <property type="evidence" value="ECO:0007669"/>
    <property type="project" value="InterPro"/>
</dbReference>
<keyword evidence="12" id="KW-1185">Reference proteome</keyword>
<dbReference type="STRING" id="1890364.A0A2P6NEF3"/>
<sequence>MSRQASSKPLAAHKKVFSYAFIKGKDRIDSQFISIADERTLLAQTEDGSQKTFQFDKIYGSLSRGDQSDPLITEPLVESLFNGRSSTLLTCGNENFNAKWLFGEDFVEDVPRAPVPEDGGEGFLRRFVSRALTKLDYMREENSLRSVLPLGLCISAFQICGTLFFDGTTLTQLDNERLIDLISKDDLTIVEDKQSKVVWASQPKLVGVSGLQELNDIITLITLNVRARNDNILRSHVVLRCTLRFPHDAVTGVVKPQQPRNTSALSDHLLNTPQDEKVLVTEKEAHVSLDIFTLAPVSPNKTSNKATREDVYVRQSLLNLGHQFEGLLGTAPPVGLSWNSFKMTHLLRNAFQSNKSLYVTVHTNARKTDVNPSLWSLAFASSVRKLCTSNELEHSGHFGEISGELKTLDGSDYLDGEVLGKFIEQAEALLREALSNARTEKIKLVHNHTSLQTKLEERLAAETEARKKAEEELKLYKRKSRENEEKLKKKLEAAQTELEDKHKQLKTLKNAVDLVSTESNRKLEALEKVVQARNEFYRNKFHQQESLFKSQSEVFKEMQNRVSELVNSKIMLLKKNQQAKRAARSREEDAAASPSMNGHSAVEKNERSQEEFEILQRLQTLISEQASQISTFNDKIITLEQLEVGICSFSASSVGSVSFVRNIALILEDYHHLLPFNEVEGGDKSSDTLVIAVSSVTSSESQFDHSQIIIQETISRPTDYEFRRRGDPSMSDHQKLRSSSAALDIHRIDSSGLPVDPILKLVPPKKTFGFIKSIQRLRDKAHIRPLIVESIGSFWFIFVLIMSVGGYVIGTEIQAAKLTTAPPLGDWVSSIASLALAVTYGAYMSFHISGGHLSPAITVTNAVLRGFPWKYVPFYLFAHFIGAFFAAICFYGLQTPYLNLIDPNRTAATAALYVNLPSPVIWSDGYRFINEFLGCTIFMFILSALTDLKNPLLSFKATPIYAGTAVFMVANVFGWNNFVLNPFRDFGPRVYLSIYYKGLWQYHNYWAIALFVPFMGHIAGALLYDILVAKDYDDDEKK</sequence>
<dbReference type="PANTHER" id="PTHR43829:SF9">
    <property type="entry name" value="AQUAPORIN-9"/>
    <property type="match status" value="1"/>
</dbReference>
<evidence type="ECO:0000256" key="2">
    <source>
        <dbReference type="ARBA" id="ARBA00006175"/>
    </source>
</evidence>
<reference evidence="11 12" key="1">
    <citation type="journal article" date="2018" name="Genome Biol. Evol.">
        <title>Multiple Roots of Fruiting Body Formation in Amoebozoa.</title>
        <authorList>
            <person name="Hillmann F."/>
            <person name="Forbes G."/>
            <person name="Novohradska S."/>
            <person name="Ferling I."/>
            <person name="Riege K."/>
            <person name="Groth M."/>
            <person name="Westermann M."/>
            <person name="Marz M."/>
            <person name="Spaller T."/>
            <person name="Winckler T."/>
            <person name="Schaap P."/>
            <person name="Glockner G."/>
        </authorList>
    </citation>
    <scope>NUCLEOTIDE SEQUENCE [LARGE SCALE GENOMIC DNA]</scope>
    <source>
        <strain evidence="11 12">Jena</strain>
    </source>
</reference>
<comment type="caution">
    <text evidence="11">The sequence shown here is derived from an EMBL/GenBank/DDBJ whole genome shotgun (WGS) entry which is preliminary data.</text>
</comment>
<keyword evidence="6 9" id="KW-0472">Membrane</keyword>
<dbReference type="OrthoDB" id="3222at2759"/>
<dbReference type="GO" id="GO:0015250">
    <property type="term" value="F:water channel activity"/>
    <property type="evidence" value="ECO:0007669"/>
    <property type="project" value="TreeGrafter"/>
</dbReference>
<dbReference type="EMBL" id="MDYQ01000106">
    <property type="protein sequence ID" value="PRP82311.1"/>
    <property type="molecule type" value="Genomic_DNA"/>
</dbReference>
<dbReference type="GO" id="GO:0003777">
    <property type="term" value="F:microtubule motor activity"/>
    <property type="evidence" value="ECO:0007669"/>
    <property type="project" value="InterPro"/>
</dbReference>
<evidence type="ECO:0000259" key="10">
    <source>
        <dbReference type="Pfam" id="PF00225"/>
    </source>
</evidence>
<dbReference type="SUPFAM" id="SSF52540">
    <property type="entry name" value="P-loop containing nucleoside triphosphate hydrolases"/>
    <property type="match status" value="1"/>
</dbReference>
<keyword evidence="3" id="KW-0813">Transport</keyword>
<dbReference type="InParanoid" id="A0A2P6NEF3"/>
<comment type="subcellular location">
    <subcellularLocation>
        <location evidence="1">Membrane</location>
        <topology evidence="1">Multi-pass membrane protein</topology>
    </subcellularLocation>
</comment>
<dbReference type="Pfam" id="PF00225">
    <property type="entry name" value="Kinesin"/>
    <property type="match status" value="1"/>
</dbReference>
<evidence type="ECO:0000256" key="5">
    <source>
        <dbReference type="ARBA" id="ARBA00022989"/>
    </source>
</evidence>